<protein>
    <recommendedName>
        <fullName evidence="5">Flagellar hook-associated protein 2</fullName>
        <shortName evidence="5">HAP2</shortName>
    </recommendedName>
    <alternativeName>
        <fullName evidence="5">Flagellar cap protein</fullName>
    </alternativeName>
</protein>
<dbReference type="InterPro" id="IPR040026">
    <property type="entry name" value="FliD"/>
</dbReference>
<dbReference type="EMBL" id="CP010537">
    <property type="protein sequence ID" value="AJG22182.1"/>
    <property type="molecule type" value="Genomic_DNA"/>
</dbReference>
<keyword evidence="8" id="KW-0969">Cilium</keyword>
<accession>A0A0C4Y9N6</accession>
<dbReference type="Pfam" id="PF07195">
    <property type="entry name" value="FliD_C"/>
    <property type="match status" value="1"/>
</dbReference>
<dbReference type="GO" id="GO:0007155">
    <property type="term" value="P:cell adhesion"/>
    <property type="evidence" value="ECO:0007669"/>
    <property type="project" value="InterPro"/>
</dbReference>
<evidence type="ECO:0000313" key="8">
    <source>
        <dbReference type="EMBL" id="AJG22182.1"/>
    </source>
</evidence>
<evidence type="ECO:0000313" key="9">
    <source>
        <dbReference type="Proteomes" id="UP000031843"/>
    </source>
</evidence>
<dbReference type="KEGG" id="cbw:RR42_s0589"/>
<dbReference type="OrthoDB" id="9810816at2"/>
<gene>
    <name evidence="8" type="ORF">RR42_s0589</name>
</gene>
<dbReference type="RefSeq" id="WP_052494893.1">
    <property type="nucleotide sequence ID" value="NZ_CP010537.1"/>
</dbReference>
<reference evidence="8 9" key="1">
    <citation type="journal article" date="2015" name="Genome Announc.">
        <title>Complete Genome Sequence of Cupriavidus basilensis 4G11, Isolated from the Oak Ridge Field Research Center Site.</title>
        <authorList>
            <person name="Ray J."/>
            <person name="Waters R.J."/>
            <person name="Skerker J.M."/>
            <person name="Kuehl J.V."/>
            <person name="Price M.N."/>
            <person name="Huang J."/>
            <person name="Chakraborty R."/>
            <person name="Arkin A.P."/>
            <person name="Deutschbauer A."/>
        </authorList>
    </citation>
    <scope>NUCLEOTIDE SEQUENCE [LARGE SCALE GENOMIC DNA]</scope>
    <source>
        <strain evidence="8">4G11</strain>
    </source>
</reference>
<dbReference type="STRING" id="68895.RR42_s0589"/>
<keyword evidence="8" id="KW-0282">Flagellum</keyword>
<evidence type="ECO:0000256" key="1">
    <source>
        <dbReference type="ARBA" id="ARBA00009764"/>
    </source>
</evidence>
<evidence type="ECO:0000256" key="3">
    <source>
        <dbReference type="ARBA" id="ARBA00023054"/>
    </source>
</evidence>
<dbReference type="Pfam" id="PF02465">
    <property type="entry name" value="FliD_N"/>
    <property type="match status" value="1"/>
</dbReference>
<proteinExistence type="inferred from homology"/>
<organism evidence="8 9">
    <name type="scientific">Cupriavidus basilensis</name>
    <dbReference type="NCBI Taxonomy" id="68895"/>
    <lineage>
        <taxon>Bacteria</taxon>
        <taxon>Pseudomonadati</taxon>
        <taxon>Pseudomonadota</taxon>
        <taxon>Betaproteobacteria</taxon>
        <taxon>Burkholderiales</taxon>
        <taxon>Burkholderiaceae</taxon>
        <taxon>Cupriavidus</taxon>
    </lineage>
</organism>
<dbReference type="PANTHER" id="PTHR30288:SF0">
    <property type="entry name" value="FLAGELLAR HOOK-ASSOCIATED PROTEIN 2"/>
    <property type="match status" value="1"/>
</dbReference>
<dbReference type="PANTHER" id="PTHR30288">
    <property type="entry name" value="FLAGELLAR CAP/ASSEMBLY PROTEIN FLID"/>
    <property type="match status" value="1"/>
</dbReference>
<evidence type="ECO:0000259" key="6">
    <source>
        <dbReference type="Pfam" id="PF02465"/>
    </source>
</evidence>
<dbReference type="GO" id="GO:0009424">
    <property type="term" value="C:bacterial-type flagellum hook"/>
    <property type="evidence" value="ECO:0007669"/>
    <property type="project" value="UniProtKB-UniRule"/>
</dbReference>
<dbReference type="InterPro" id="IPR010809">
    <property type="entry name" value="FliD_C"/>
</dbReference>
<keyword evidence="8" id="KW-0966">Cell projection</keyword>
<evidence type="ECO:0000256" key="4">
    <source>
        <dbReference type="ARBA" id="ARBA00023143"/>
    </source>
</evidence>
<comment type="subunit">
    <text evidence="2 5">Homopentamer.</text>
</comment>
<comment type="similarity">
    <text evidence="1 5">Belongs to the FliD family.</text>
</comment>
<feature type="domain" description="Flagellar hook-associated protein 2 N-terminal" evidence="6">
    <location>
        <begin position="22"/>
        <end position="118"/>
    </location>
</feature>
<sequence>MSSTSATSSTSGSAISSLGVGSGLDLSTLLTNLKSAEQLKLTPITDQQSAVNTQLSAYGVLQGALASFQSAATALGTASLYSSTTTSSSNTSVLSTSANNTAVAGSYAVNVSQLAQSQTLVANGITDSTGQQLGSATIQIQFGTTTTSGGTTTFTPGSAAAASININGTNNTLSGIRDAINAANAGVTASIVNDGSSTPYHLVLTSNTTGAASSMSVSVSSNGSGDPTTISNLLTYNPGGTTAMTQNIAAQDAKLSINGLAITSASNSVQGAAQGVTLNLATTGTSTVNVASNTSAMATGVQSFVTAYNTLQSTAAQLSAYDPSTKTAGALLGDSTLRVIENQLRNVINTPQTATGATGLTNLTQIGISFNADGSMSLDSSKLNAALTTNRTGVAQLFSGTDGKSGYGNQLSSAAAGFVSPTGALTTATNGVNATLKSLATQYTNVSAQIDAAVAQYQTEFQNLDTLMAQLNSTKTYLTQQFSSSTSTSG</sequence>
<dbReference type="InterPro" id="IPR003481">
    <property type="entry name" value="FliD_N"/>
</dbReference>
<dbReference type="GO" id="GO:0009421">
    <property type="term" value="C:bacterial-type flagellum filament cap"/>
    <property type="evidence" value="ECO:0007669"/>
    <property type="project" value="InterPro"/>
</dbReference>
<evidence type="ECO:0000259" key="7">
    <source>
        <dbReference type="Pfam" id="PF07195"/>
    </source>
</evidence>
<evidence type="ECO:0000256" key="5">
    <source>
        <dbReference type="RuleBase" id="RU362066"/>
    </source>
</evidence>
<name>A0A0C4Y9N6_9BURK</name>
<comment type="subcellular location">
    <subcellularLocation>
        <location evidence="5">Secreted</location>
    </subcellularLocation>
    <subcellularLocation>
        <location evidence="5">Bacterial flagellum</location>
    </subcellularLocation>
</comment>
<keyword evidence="5" id="KW-0964">Secreted</keyword>
<keyword evidence="9" id="KW-1185">Reference proteome</keyword>
<dbReference type="AlphaFoldDB" id="A0A0C4Y9N6"/>
<keyword evidence="4 5" id="KW-0975">Bacterial flagellum</keyword>
<comment type="function">
    <text evidence="5">Required for morphogenesis and for the elongation of the flagellar filament by facilitating polymerization of the flagellin monomers at the tip of growing filament. Forms a capping structure, which prevents flagellin subunits (transported through the central channel of the flagellum) from leaking out without polymerization at the distal end.</text>
</comment>
<evidence type="ECO:0000256" key="2">
    <source>
        <dbReference type="ARBA" id="ARBA00011255"/>
    </source>
</evidence>
<dbReference type="Proteomes" id="UP000031843">
    <property type="component" value="Chromosome secondary"/>
</dbReference>
<dbReference type="GO" id="GO:0071973">
    <property type="term" value="P:bacterial-type flagellum-dependent cell motility"/>
    <property type="evidence" value="ECO:0007669"/>
    <property type="project" value="TreeGrafter"/>
</dbReference>
<dbReference type="GO" id="GO:0005576">
    <property type="term" value="C:extracellular region"/>
    <property type="evidence" value="ECO:0007669"/>
    <property type="project" value="UniProtKB-SubCell"/>
</dbReference>
<feature type="domain" description="Flagellar hook-associated protein 2 C-terminal" evidence="7">
    <location>
        <begin position="250"/>
        <end position="473"/>
    </location>
</feature>
<keyword evidence="3" id="KW-0175">Coiled coil</keyword>